<dbReference type="EMBL" id="QUAM01000006">
    <property type="protein sequence ID" value="TPR12747.1"/>
    <property type="molecule type" value="Genomic_DNA"/>
</dbReference>
<organism evidence="2 3">
    <name type="scientific">Apilactobacillus timberlakei</name>
    <dbReference type="NCBI Taxonomy" id="2008380"/>
    <lineage>
        <taxon>Bacteria</taxon>
        <taxon>Bacillati</taxon>
        <taxon>Bacillota</taxon>
        <taxon>Bacilli</taxon>
        <taxon>Lactobacillales</taxon>
        <taxon>Lactobacillaceae</taxon>
        <taxon>Apilactobacillus</taxon>
    </lineage>
</organism>
<evidence type="ECO:0000256" key="1">
    <source>
        <dbReference type="SAM" id="MobiDB-lite"/>
    </source>
</evidence>
<keyword evidence="3" id="KW-1185">Reference proteome</keyword>
<dbReference type="InterPro" id="IPR006428">
    <property type="entry name" value="Portal_SPP1-type"/>
</dbReference>
<dbReference type="Pfam" id="PF05133">
    <property type="entry name" value="SPP1_portal"/>
    <property type="match status" value="1"/>
</dbReference>
<protein>
    <submittedName>
        <fullName evidence="2">Phage portal protein</fullName>
    </submittedName>
</protein>
<evidence type="ECO:0000313" key="2">
    <source>
        <dbReference type="EMBL" id="TPR12747.1"/>
    </source>
</evidence>
<proteinExistence type="predicted"/>
<dbReference type="NCBIfam" id="TIGR01538">
    <property type="entry name" value="portal_SPP1"/>
    <property type="match status" value="1"/>
</dbReference>
<evidence type="ECO:0000313" key="3">
    <source>
        <dbReference type="Proteomes" id="UP000767392"/>
    </source>
</evidence>
<comment type="caution">
    <text evidence="2">The sequence shown here is derived from an EMBL/GenBank/DDBJ whole genome shotgun (WGS) entry which is preliminary data.</text>
</comment>
<dbReference type="Proteomes" id="UP000767392">
    <property type="component" value="Unassembled WGS sequence"/>
</dbReference>
<feature type="region of interest" description="Disordered" evidence="1">
    <location>
        <begin position="499"/>
        <end position="524"/>
    </location>
</feature>
<sequence length="524" mass="59371">MIKMDFNIDDNEHFNMQDFMLPGTPINSNVNIADSFTNSGKMKLGGNAYIDDNDVFIYPKEMNITGNMDDLYTIINYHEQFILPKYQMKSMYYKGRHDRIIEKDDAPKGKPDSRLIINFPKKLIDTFNGFCNFGKVQVSDTNNNNEINNTIQQWLEKSDFDDLITELSKLSDIYGRAYLYVFDNGQDIEIAPCSPMDTIVVYDDTVKHNPMFAIRYSNGNNGYSGTVITPANDYTFDTNNTVGSAGKNLKVDSSSDKGIGISNTHDNFPFLPVLELKDNEERIGLMDDVINLVDSVNETISNKTNDTDSFKNSYLFVSGTKMDSDQVTDMNQHNFINLYPTSGSPWKYDGQNGVISPSVSFISPTPNDEMQENTLNRNIDLIYQISQIVDMNDSKLGSNMSNISGTALFQRYQTMQSKANTKAKKLKSLLRQLFSILFAYKHISEDAYALSYSFNFNVPHNVIEETQAFSNVFGKIPNENSVQYLKSLSNKQEIIQKMQQMKEQSQQVTANASDKAISDNKGDK</sequence>
<reference evidence="2 3" key="1">
    <citation type="submission" date="2018-08" db="EMBL/GenBank/DDBJ databases">
        <title>Comparative genomics of wild bee and flower associated Lactobacillus reveals potential adaptation to the bee host.</title>
        <authorList>
            <person name="Vuong H.Q."/>
            <person name="Mcfrederick Q.S."/>
        </authorList>
    </citation>
    <scope>NUCLEOTIDE SEQUENCE [LARGE SCALE GENOMIC DNA]</scope>
    <source>
        <strain evidence="2 3">HV_04</strain>
    </source>
</reference>
<dbReference type="InterPro" id="IPR021145">
    <property type="entry name" value="Portal_protein_SPP1_Gp6-like"/>
</dbReference>
<name>A0ABY2YRG1_9LACO</name>
<gene>
    <name evidence="2" type="ORF">DY048_06975</name>
</gene>
<accession>A0ABY2YRG1</accession>